<organism evidence="1">
    <name type="scientific">Arundo donax</name>
    <name type="common">Giant reed</name>
    <name type="synonym">Donax arundinaceus</name>
    <dbReference type="NCBI Taxonomy" id="35708"/>
    <lineage>
        <taxon>Eukaryota</taxon>
        <taxon>Viridiplantae</taxon>
        <taxon>Streptophyta</taxon>
        <taxon>Embryophyta</taxon>
        <taxon>Tracheophyta</taxon>
        <taxon>Spermatophyta</taxon>
        <taxon>Magnoliopsida</taxon>
        <taxon>Liliopsida</taxon>
        <taxon>Poales</taxon>
        <taxon>Poaceae</taxon>
        <taxon>PACMAD clade</taxon>
        <taxon>Arundinoideae</taxon>
        <taxon>Arundineae</taxon>
        <taxon>Arundo</taxon>
    </lineage>
</organism>
<protein>
    <submittedName>
        <fullName evidence="1">Uncharacterized protein</fullName>
    </submittedName>
</protein>
<name>A0A0A8Z2N3_ARUDO</name>
<accession>A0A0A8Z2N3</accession>
<sequence length="37" mass="4345">MLFLYLLPDQNCLPLFITPVITSARSLFNHCYRKSTQ</sequence>
<reference evidence="1" key="1">
    <citation type="submission" date="2014-09" db="EMBL/GenBank/DDBJ databases">
        <authorList>
            <person name="Magalhaes I.L.F."/>
            <person name="Oliveira U."/>
            <person name="Santos F.R."/>
            <person name="Vidigal T.H.D.A."/>
            <person name="Brescovit A.D."/>
            <person name="Santos A.J."/>
        </authorList>
    </citation>
    <scope>NUCLEOTIDE SEQUENCE</scope>
    <source>
        <tissue evidence="1">Shoot tissue taken approximately 20 cm above the soil surface</tissue>
    </source>
</reference>
<proteinExistence type="predicted"/>
<dbReference type="EMBL" id="GBRH01266870">
    <property type="protein sequence ID" value="JAD31025.1"/>
    <property type="molecule type" value="Transcribed_RNA"/>
</dbReference>
<reference evidence="1" key="2">
    <citation type="journal article" date="2015" name="Data Brief">
        <title>Shoot transcriptome of the giant reed, Arundo donax.</title>
        <authorList>
            <person name="Barrero R.A."/>
            <person name="Guerrero F.D."/>
            <person name="Moolhuijzen P."/>
            <person name="Goolsby J.A."/>
            <person name="Tidwell J."/>
            <person name="Bellgard S.E."/>
            <person name="Bellgard M.I."/>
        </authorList>
    </citation>
    <scope>NUCLEOTIDE SEQUENCE</scope>
    <source>
        <tissue evidence="1">Shoot tissue taken approximately 20 cm above the soil surface</tissue>
    </source>
</reference>
<dbReference type="AlphaFoldDB" id="A0A0A8Z2N3"/>
<evidence type="ECO:0000313" key="1">
    <source>
        <dbReference type="EMBL" id="JAD31025.1"/>
    </source>
</evidence>